<dbReference type="AlphaFoldDB" id="A0A832J814"/>
<dbReference type="Pfam" id="PF03065">
    <property type="entry name" value="Glyco_hydro_57"/>
    <property type="match status" value="1"/>
</dbReference>
<sequence length="555" mass="63030">MHQPNYFDPSTDEYILPWTYLHAIKDYVDMAAHLEDVPAAKAVINFAPILLEQLDDYAKQVAAFLREGKAIQDHLLSSLVSSTLPEEPEQRIILVKACLRANEGTIIKRFPCFQHLAEMAGRLMETPDDWRYVSDQYMADIVTWYHLGWMGETVRRRDPRIKALMEKGRCFSLHDRHELMTVISELLSGVLGRYRRLAENGQVELSFTPYAHPIMPLLLDIKSAHEAMPGAPLPLAESYPGGEARTEWHIEKGLQTFEHYFGVRPSGCWPSEGSVCMHTLKLLDEHGLRWAASGESVLRNSLNLEQTPQNLREHQDIHKPYLPEGQKISCFFRDDGLSDSIGFKYSNWHADDAVADFMHHLENIADAGADNSGKVVSIILDGENAWEYFPENAYYFLSALYSQLSANPKLQLTTFSECLDQAPASDELPHIVPGSWVYGSFSTWIGEQDKNRGWDMLVEAKRCFDSVVVSGRLNAEQLENAERQLGICEGSDWFWWFGDYNPSEAVRDFERLYRMQLATLYQMLGEEPPEHLSHAFTHGGGDPDAGGVMRQGQEA</sequence>
<gene>
    <name evidence="6" type="ORF">ENJ65_00070</name>
</gene>
<dbReference type="SUPFAM" id="SSF88713">
    <property type="entry name" value="Glycoside hydrolase/deacetylase"/>
    <property type="match status" value="1"/>
</dbReference>
<dbReference type="InterPro" id="IPR004300">
    <property type="entry name" value="Glyco_hydro_57_N"/>
</dbReference>
<accession>A0A832J814</accession>
<dbReference type="GO" id="GO:0005975">
    <property type="term" value="P:carbohydrate metabolic process"/>
    <property type="evidence" value="ECO:0007669"/>
    <property type="project" value="InterPro"/>
</dbReference>
<comment type="similarity">
    <text evidence="1 3">Belongs to the glycosyl hydrolase 57 family.</text>
</comment>
<dbReference type="InterPro" id="IPR011330">
    <property type="entry name" value="Glyco_hydro/deAcase_b/a-brl"/>
</dbReference>
<evidence type="ECO:0000256" key="2">
    <source>
        <dbReference type="ARBA" id="ARBA00023277"/>
    </source>
</evidence>
<dbReference type="PANTHER" id="PTHR36306:SF1">
    <property type="entry name" value="ALPHA-AMYLASE-RELATED"/>
    <property type="match status" value="1"/>
</dbReference>
<organism evidence="6">
    <name type="scientific">Candidatus Tenderia electrophaga</name>
    <dbReference type="NCBI Taxonomy" id="1748243"/>
    <lineage>
        <taxon>Bacteria</taxon>
        <taxon>Pseudomonadati</taxon>
        <taxon>Pseudomonadota</taxon>
        <taxon>Gammaproteobacteria</taxon>
        <taxon>Candidatus Tenderiales</taxon>
        <taxon>Candidatus Tenderiaceae</taxon>
        <taxon>Candidatus Tenderia</taxon>
    </lineage>
</organism>
<protein>
    <submittedName>
        <fullName evidence="6">Glycoside hydrolase</fullName>
    </submittedName>
</protein>
<dbReference type="CDD" id="cd10796">
    <property type="entry name" value="GH57N_APU"/>
    <property type="match status" value="1"/>
</dbReference>
<evidence type="ECO:0000313" key="6">
    <source>
        <dbReference type="EMBL" id="HHJ80007.1"/>
    </source>
</evidence>
<evidence type="ECO:0000256" key="3">
    <source>
        <dbReference type="RuleBase" id="RU361196"/>
    </source>
</evidence>
<dbReference type="Proteomes" id="UP000885832">
    <property type="component" value="Unassembled WGS sequence"/>
</dbReference>
<dbReference type="Gene3D" id="3.20.110.10">
    <property type="entry name" value="Glycoside hydrolase 38, N terminal domain"/>
    <property type="match status" value="1"/>
</dbReference>
<reference evidence="6" key="1">
    <citation type="journal article" date="2020" name="mSystems">
        <title>Genome- and Community-Level Interaction Insights into Carbon Utilization and Element Cycling Functions of Hydrothermarchaeota in Hydrothermal Sediment.</title>
        <authorList>
            <person name="Zhou Z."/>
            <person name="Liu Y."/>
            <person name="Xu W."/>
            <person name="Pan J."/>
            <person name="Luo Z.H."/>
            <person name="Li M."/>
        </authorList>
    </citation>
    <scope>NUCLEOTIDE SEQUENCE [LARGE SCALE GENOMIC DNA]</scope>
    <source>
        <strain evidence="6">HyVt-505</strain>
    </source>
</reference>
<dbReference type="GO" id="GO:0016787">
    <property type="term" value="F:hydrolase activity"/>
    <property type="evidence" value="ECO:0007669"/>
    <property type="project" value="UniProtKB-KW"/>
</dbReference>
<comment type="caution">
    <text evidence="6">The sequence shown here is derived from an EMBL/GenBank/DDBJ whole genome shotgun (WGS) entry which is preliminary data.</text>
</comment>
<dbReference type="InterPro" id="IPR027291">
    <property type="entry name" value="Glyco_hydro_38_N_sf"/>
</dbReference>
<dbReference type="EMBL" id="DRNF01000006">
    <property type="protein sequence ID" value="HHJ80007.1"/>
    <property type="molecule type" value="Genomic_DNA"/>
</dbReference>
<evidence type="ECO:0000259" key="5">
    <source>
        <dbReference type="Pfam" id="PF03065"/>
    </source>
</evidence>
<proteinExistence type="inferred from homology"/>
<evidence type="ECO:0000256" key="1">
    <source>
        <dbReference type="ARBA" id="ARBA00006821"/>
    </source>
</evidence>
<feature type="region of interest" description="Disordered" evidence="4">
    <location>
        <begin position="533"/>
        <end position="555"/>
    </location>
</feature>
<feature type="domain" description="Glycoside hydrolase family 57 N-terminal" evidence="5">
    <location>
        <begin position="1"/>
        <end position="425"/>
    </location>
</feature>
<name>A0A832J814_9GAMM</name>
<dbReference type="PANTHER" id="PTHR36306">
    <property type="entry name" value="ALPHA-AMYLASE-RELATED-RELATED"/>
    <property type="match status" value="1"/>
</dbReference>
<evidence type="ECO:0000256" key="4">
    <source>
        <dbReference type="SAM" id="MobiDB-lite"/>
    </source>
</evidence>
<keyword evidence="6" id="KW-0378">Hydrolase</keyword>
<keyword evidence="2 3" id="KW-0119">Carbohydrate metabolism</keyword>
<dbReference type="InterPro" id="IPR052046">
    <property type="entry name" value="GH57_Enzymes"/>
</dbReference>